<evidence type="ECO:0000313" key="3">
    <source>
        <dbReference type="Proteomes" id="UP001494902"/>
    </source>
</evidence>
<dbReference type="Pfam" id="PF13472">
    <property type="entry name" value="Lipase_GDSL_2"/>
    <property type="match status" value="1"/>
</dbReference>
<dbReference type="InterPro" id="IPR013830">
    <property type="entry name" value="SGNH_hydro"/>
</dbReference>
<evidence type="ECO:0000259" key="1">
    <source>
        <dbReference type="Pfam" id="PF13472"/>
    </source>
</evidence>
<dbReference type="InterPro" id="IPR036514">
    <property type="entry name" value="SGNH_hydro_sf"/>
</dbReference>
<dbReference type="SUPFAM" id="SSF52266">
    <property type="entry name" value="SGNH hydrolase"/>
    <property type="match status" value="1"/>
</dbReference>
<keyword evidence="3" id="KW-1185">Reference proteome</keyword>
<gene>
    <name evidence="2" type="ORF">WIS52_29390</name>
</gene>
<proteinExistence type="predicted"/>
<dbReference type="Gene3D" id="3.40.50.1110">
    <property type="entry name" value="SGNH hydrolase"/>
    <property type="match status" value="1"/>
</dbReference>
<dbReference type="PANTHER" id="PTHR43784">
    <property type="entry name" value="GDSL-LIKE LIPASE/ACYLHYDROLASE, PUTATIVE (AFU_ORTHOLOGUE AFUA_2G00820)-RELATED"/>
    <property type="match status" value="1"/>
</dbReference>
<reference evidence="2 3" key="1">
    <citation type="submission" date="2024-03" db="EMBL/GenBank/DDBJ databases">
        <title>Draft genome sequence of Pseudonocardia nematodicida JCM 31783.</title>
        <authorList>
            <person name="Butdee W."/>
            <person name="Duangmal K."/>
        </authorList>
    </citation>
    <scope>NUCLEOTIDE SEQUENCE [LARGE SCALE GENOMIC DNA]</scope>
    <source>
        <strain evidence="2 3">JCM 31783</strain>
    </source>
</reference>
<dbReference type="InterPro" id="IPR053140">
    <property type="entry name" value="GDSL_Rv0518-like"/>
</dbReference>
<dbReference type="RefSeq" id="WP_349301670.1">
    <property type="nucleotide sequence ID" value="NZ_JBEDNQ010000015.1"/>
</dbReference>
<sequence length="431" mass="44144">MRVRAWLGERRSDGRLRGFAALAVLGTLLAGLGFAGCGRALPLEAAAASSCAPAWTTGWHAAQQAVPGDQLAGRTLRMVIRPQASGDEVRLRLSHRHGDGPLRIGAVTLGRAGEPAALDDDPVPVHVGGSPSAVLEPGAEVLTDPLPRAVRAGEPLTVSLYLVEVPPTISSHPVAMRTAWLSGPGDRTGDRGPGGFGTTLQSWPVLSGLEVLAPRPDGALLVIGDSLVDGVGSTPDGDDRFPDQLATRLAELGGDRSMTVLNAGLSRNRLLDDDPPAGGDAPLSRFDADVARVAGVRDVLLLIGTNDLAAGADGDDLVDGLAAFTDRARSAGLRVFLATIPPSASGGRSGPDAVAAREHVNTWLRTEGAQRADGVVDAAAVLADPDDPERLWAGHDSGDGLHPAPEGYRVLAAAVPAAELSGSPCRTSTAG</sequence>
<comment type="caution">
    <text evidence="2">The sequence shown here is derived from an EMBL/GenBank/DDBJ whole genome shotgun (WGS) entry which is preliminary data.</text>
</comment>
<dbReference type="EMBL" id="JBEDNQ010000015">
    <property type="protein sequence ID" value="MEQ3554600.1"/>
    <property type="molecule type" value="Genomic_DNA"/>
</dbReference>
<feature type="domain" description="SGNH hydrolase-type esterase" evidence="1">
    <location>
        <begin position="222"/>
        <end position="410"/>
    </location>
</feature>
<dbReference type="Proteomes" id="UP001494902">
    <property type="component" value="Unassembled WGS sequence"/>
</dbReference>
<accession>A0ABV1KJG2</accession>
<evidence type="ECO:0000313" key="2">
    <source>
        <dbReference type="EMBL" id="MEQ3554600.1"/>
    </source>
</evidence>
<dbReference type="PANTHER" id="PTHR43784:SF2">
    <property type="entry name" value="GDSL-LIKE LIPASE_ACYLHYDROLASE, PUTATIVE (AFU_ORTHOLOGUE AFUA_2G00820)-RELATED"/>
    <property type="match status" value="1"/>
</dbReference>
<protein>
    <submittedName>
        <fullName evidence="2">GDSL-type esterase/lipase family protein</fullName>
    </submittedName>
</protein>
<name>A0ABV1KJG2_9PSEU</name>
<organism evidence="2 3">
    <name type="scientific">Pseudonocardia nematodicida</name>
    <dbReference type="NCBI Taxonomy" id="1206997"/>
    <lineage>
        <taxon>Bacteria</taxon>
        <taxon>Bacillati</taxon>
        <taxon>Actinomycetota</taxon>
        <taxon>Actinomycetes</taxon>
        <taxon>Pseudonocardiales</taxon>
        <taxon>Pseudonocardiaceae</taxon>
        <taxon>Pseudonocardia</taxon>
    </lineage>
</organism>